<dbReference type="AlphaFoldDB" id="A0A9P9DT02"/>
<feature type="domain" description="DUF7656" evidence="1">
    <location>
        <begin position="40"/>
        <end position="139"/>
    </location>
</feature>
<evidence type="ECO:0000259" key="1">
    <source>
        <dbReference type="Pfam" id="PF24676"/>
    </source>
</evidence>
<gene>
    <name evidence="2" type="ORF">EDB81DRAFT_765159</name>
</gene>
<reference evidence="2" key="1">
    <citation type="journal article" date="2021" name="Nat. Commun.">
        <title>Genetic determinants of endophytism in the Arabidopsis root mycobiome.</title>
        <authorList>
            <person name="Mesny F."/>
            <person name="Miyauchi S."/>
            <person name="Thiergart T."/>
            <person name="Pickel B."/>
            <person name="Atanasova L."/>
            <person name="Karlsson M."/>
            <person name="Huettel B."/>
            <person name="Barry K.W."/>
            <person name="Haridas S."/>
            <person name="Chen C."/>
            <person name="Bauer D."/>
            <person name="Andreopoulos W."/>
            <person name="Pangilinan J."/>
            <person name="LaButti K."/>
            <person name="Riley R."/>
            <person name="Lipzen A."/>
            <person name="Clum A."/>
            <person name="Drula E."/>
            <person name="Henrissat B."/>
            <person name="Kohler A."/>
            <person name="Grigoriev I.V."/>
            <person name="Martin F.M."/>
            <person name="Hacquard S."/>
        </authorList>
    </citation>
    <scope>NUCLEOTIDE SEQUENCE</scope>
    <source>
        <strain evidence="2">MPI-CAGE-AT-0147</strain>
    </source>
</reference>
<sequence length="183" mass="21002">MNDLYTLLDAIGTEEDIRDLDRHRSITSEYLGKIALANALTAKGARYLKHTIELDNAIIQDDAENLYILYFSEAIRRVPTWSRNQQAVFNLLDDPPPNSRVMIIDFNRDISRGSEPSLKKPSIEHRHGGEVVLEDVAKDLEELRDTNLVRCNEAQFSERLPTRCPPRRRILRILCSGSHCFRG</sequence>
<dbReference type="InterPro" id="IPR056073">
    <property type="entry name" value="DUF7656"/>
</dbReference>
<comment type="caution">
    <text evidence="2">The sequence shown here is derived from an EMBL/GenBank/DDBJ whole genome shotgun (WGS) entry which is preliminary data.</text>
</comment>
<evidence type="ECO:0000313" key="2">
    <source>
        <dbReference type="EMBL" id="KAH7126075.1"/>
    </source>
</evidence>
<proteinExistence type="predicted"/>
<keyword evidence="3" id="KW-1185">Reference proteome</keyword>
<organism evidence="2 3">
    <name type="scientific">Dactylonectria macrodidyma</name>
    <dbReference type="NCBI Taxonomy" id="307937"/>
    <lineage>
        <taxon>Eukaryota</taxon>
        <taxon>Fungi</taxon>
        <taxon>Dikarya</taxon>
        <taxon>Ascomycota</taxon>
        <taxon>Pezizomycotina</taxon>
        <taxon>Sordariomycetes</taxon>
        <taxon>Hypocreomycetidae</taxon>
        <taxon>Hypocreales</taxon>
        <taxon>Nectriaceae</taxon>
        <taxon>Dactylonectria</taxon>
    </lineage>
</organism>
<dbReference type="Proteomes" id="UP000738349">
    <property type="component" value="Unassembled WGS sequence"/>
</dbReference>
<protein>
    <recommendedName>
        <fullName evidence="1">DUF7656 domain-containing protein</fullName>
    </recommendedName>
</protein>
<dbReference type="Pfam" id="PF24676">
    <property type="entry name" value="DUF7656"/>
    <property type="match status" value="1"/>
</dbReference>
<name>A0A9P9DT02_9HYPO</name>
<dbReference type="EMBL" id="JAGMUV010000020">
    <property type="protein sequence ID" value="KAH7126075.1"/>
    <property type="molecule type" value="Genomic_DNA"/>
</dbReference>
<accession>A0A9P9DT02</accession>
<evidence type="ECO:0000313" key="3">
    <source>
        <dbReference type="Proteomes" id="UP000738349"/>
    </source>
</evidence>